<gene>
    <name evidence="2" type="ORF">GWK41_05195</name>
</gene>
<keyword evidence="3" id="KW-1185">Reference proteome</keyword>
<keyword evidence="1" id="KW-0175">Coiled coil</keyword>
<dbReference type="RefSeq" id="WP_200673882.1">
    <property type="nucleotide sequence ID" value="NZ_JAACYA010000002.1"/>
</dbReference>
<sequence length="133" mass="15857">MDILEAFIKKLKSEINKERQVLKAIEEEIYSLAVKKNRLTQEYKELEKLKLSDSLSLHMKTIRMLSILKSIKSIEEEIKQKEEEAEKLRIKIKEKNAEKKAIKNYQEKLKKEKNVKELKVETQLADESFNRNH</sequence>
<reference evidence="2 3" key="1">
    <citation type="journal article" date="2021" name="Syst. Appl. Microbiol.">
        <title>Persephonella atlantica sp. nov.: How to adapt to physico-chemical gradients in high temperature hydrothermal habitats.</title>
        <authorList>
            <person name="Francois D.X."/>
            <person name="Godfroy A."/>
            <person name="Mathien C."/>
            <person name="Aube J."/>
            <person name="Cathalot C."/>
            <person name="Lesongeur F."/>
            <person name="L'Haridon S."/>
            <person name="Philippon X."/>
            <person name="Roussel E.G."/>
        </authorList>
    </citation>
    <scope>NUCLEOTIDE SEQUENCE [LARGE SCALE GENOMIC DNA]</scope>
    <source>
        <strain evidence="2 3">MO1340</strain>
    </source>
</reference>
<organism evidence="2 3">
    <name type="scientific">Persephonella atlantica</name>
    <dbReference type="NCBI Taxonomy" id="2699429"/>
    <lineage>
        <taxon>Bacteria</taxon>
        <taxon>Pseudomonadati</taxon>
        <taxon>Aquificota</taxon>
        <taxon>Aquificia</taxon>
        <taxon>Aquificales</taxon>
        <taxon>Hydrogenothermaceae</taxon>
        <taxon>Persephonella</taxon>
    </lineage>
</organism>
<evidence type="ECO:0000256" key="1">
    <source>
        <dbReference type="SAM" id="Coils"/>
    </source>
</evidence>
<accession>A0ABS1GHV2</accession>
<evidence type="ECO:0000313" key="2">
    <source>
        <dbReference type="EMBL" id="MBK3332456.1"/>
    </source>
</evidence>
<protein>
    <recommendedName>
        <fullName evidence="4">Flagellar FliJ protein</fullName>
    </recommendedName>
</protein>
<name>A0ABS1GHV2_9AQUI</name>
<feature type="coiled-coil region" evidence="1">
    <location>
        <begin position="8"/>
        <end position="115"/>
    </location>
</feature>
<proteinExistence type="predicted"/>
<evidence type="ECO:0000313" key="3">
    <source>
        <dbReference type="Proteomes" id="UP000772812"/>
    </source>
</evidence>
<dbReference type="Proteomes" id="UP000772812">
    <property type="component" value="Unassembled WGS sequence"/>
</dbReference>
<dbReference type="EMBL" id="JAACYA010000002">
    <property type="protein sequence ID" value="MBK3332456.1"/>
    <property type="molecule type" value="Genomic_DNA"/>
</dbReference>
<comment type="caution">
    <text evidence="2">The sequence shown here is derived from an EMBL/GenBank/DDBJ whole genome shotgun (WGS) entry which is preliminary data.</text>
</comment>
<evidence type="ECO:0008006" key="4">
    <source>
        <dbReference type="Google" id="ProtNLM"/>
    </source>
</evidence>